<feature type="compositionally biased region" description="Basic and acidic residues" evidence="1">
    <location>
        <begin position="293"/>
        <end position="321"/>
    </location>
</feature>
<dbReference type="InterPro" id="IPR045862">
    <property type="entry name" value="Trf4-like"/>
</dbReference>
<feature type="compositionally biased region" description="Pro residues" evidence="1">
    <location>
        <begin position="588"/>
        <end position="601"/>
    </location>
</feature>
<feature type="region of interest" description="Disordered" evidence="1">
    <location>
        <begin position="1542"/>
        <end position="1567"/>
    </location>
</feature>
<dbReference type="Proteomes" id="UP001530293">
    <property type="component" value="Unassembled WGS sequence"/>
</dbReference>
<feature type="region of interest" description="Disordered" evidence="1">
    <location>
        <begin position="199"/>
        <end position="455"/>
    </location>
</feature>
<feature type="compositionally biased region" description="Basic and acidic residues" evidence="1">
    <location>
        <begin position="70"/>
        <end position="93"/>
    </location>
</feature>
<evidence type="ECO:0008006" key="4">
    <source>
        <dbReference type="Google" id="ProtNLM"/>
    </source>
</evidence>
<evidence type="ECO:0000256" key="1">
    <source>
        <dbReference type="SAM" id="MobiDB-lite"/>
    </source>
</evidence>
<protein>
    <recommendedName>
        <fullName evidence="4">Polymerase nucleotidyl transferase domain-containing protein</fullName>
    </recommendedName>
</protein>
<evidence type="ECO:0000313" key="2">
    <source>
        <dbReference type="EMBL" id="KAL3765201.1"/>
    </source>
</evidence>
<dbReference type="Gene3D" id="3.30.460.10">
    <property type="entry name" value="Beta Polymerase, domain 2"/>
    <property type="match status" value="1"/>
</dbReference>
<accession>A0ABD3MTA6</accession>
<feature type="region of interest" description="Disordered" evidence="1">
    <location>
        <begin position="535"/>
        <end position="571"/>
    </location>
</feature>
<gene>
    <name evidence="2" type="ORF">ACHAWU_010392</name>
</gene>
<comment type="caution">
    <text evidence="2">The sequence shown here is derived from an EMBL/GenBank/DDBJ whole genome shotgun (WGS) entry which is preliminary data.</text>
</comment>
<feature type="compositionally biased region" description="Basic and acidic residues" evidence="1">
    <location>
        <begin position="333"/>
        <end position="346"/>
    </location>
</feature>
<feature type="region of interest" description="Disordered" evidence="1">
    <location>
        <begin position="1309"/>
        <end position="1351"/>
    </location>
</feature>
<feature type="compositionally biased region" description="Polar residues" evidence="1">
    <location>
        <begin position="535"/>
        <end position="548"/>
    </location>
</feature>
<dbReference type="PANTHER" id="PTHR23092">
    <property type="entry name" value="POLY(A) RNA POLYMERASE"/>
    <property type="match status" value="1"/>
</dbReference>
<reference evidence="2 3" key="1">
    <citation type="submission" date="2024-10" db="EMBL/GenBank/DDBJ databases">
        <title>Updated reference genomes for cyclostephanoid diatoms.</title>
        <authorList>
            <person name="Roberts W.R."/>
            <person name="Alverson A.J."/>
        </authorList>
    </citation>
    <scope>NUCLEOTIDE SEQUENCE [LARGE SCALE GENOMIC DNA]</scope>
    <source>
        <strain evidence="2 3">AJA232-27</strain>
    </source>
</reference>
<organism evidence="2 3">
    <name type="scientific">Discostella pseudostelligera</name>
    <dbReference type="NCBI Taxonomy" id="259834"/>
    <lineage>
        <taxon>Eukaryota</taxon>
        <taxon>Sar</taxon>
        <taxon>Stramenopiles</taxon>
        <taxon>Ochrophyta</taxon>
        <taxon>Bacillariophyta</taxon>
        <taxon>Coscinodiscophyceae</taxon>
        <taxon>Thalassiosirophycidae</taxon>
        <taxon>Stephanodiscales</taxon>
        <taxon>Stephanodiscaceae</taxon>
        <taxon>Discostella</taxon>
    </lineage>
</organism>
<feature type="compositionally biased region" description="Low complexity" evidence="1">
    <location>
        <begin position="1239"/>
        <end position="1269"/>
    </location>
</feature>
<feature type="compositionally biased region" description="Low complexity" evidence="1">
    <location>
        <begin position="686"/>
        <end position="711"/>
    </location>
</feature>
<feature type="compositionally biased region" description="Polar residues" evidence="1">
    <location>
        <begin position="632"/>
        <end position="645"/>
    </location>
</feature>
<feature type="region of interest" description="Disordered" evidence="1">
    <location>
        <begin position="583"/>
        <end position="723"/>
    </location>
</feature>
<dbReference type="EMBL" id="JALLBG020000097">
    <property type="protein sequence ID" value="KAL3765201.1"/>
    <property type="molecule type" value="Genomic_DNA"/>
</dbReference>
<feature type="compositionally biased region" description="Basic and acidic residues" evidence="1">
    <location>
        <begin position="1542"/>
        <end position="1561"/>
    </location>
</feature>
<feature type="compositionally biased region" description="Basic and acidic residues" evidence="1">
    <location>
        <begin position="118"/>
        <end position="131"/>
    </location>
</feature>
<proteinExistence type="predicted"/>
<feature type="compositionally biased region" description="Low complexity" evidence="1">
    <location>
        <begin position="107"/>
        <end position="117"/>
    </location>
</feature>
<feature type="compositionally biased region" description="Low complexity" evidence="1">
    <location>
        <begin position="484"/>
        <end position="495"/>
    </location>
</feature>
<feature type="region of interest" description="Disordered" evidence="1">
    <location>
        <begin position="479"/>
        <end position="502"/>
    </location>
</feature>
<feature type="compositionally biased region" description="Polar residues" evidence="1">
    <location>
        <begin position="1225"/>
        <end position="1236"/>
    </location>
</feature>
<feature type="compositionally biased region" description="Low complexity" evidence="1">
    <location>
        <begin position="399"/>
        <end position="417"/>
    </location>
</feature>
<feature type="compositionally biased region" description="Basic and acidic residues" evidence="1">
    <location>
        <begin position="1197"/>
        <end position="1219"/>
    </location>
</feature>
<feature type="compositionally biased region" description="Low complexity" evidence="1">
    <location>
        <begin position="229"/>
        <end position="250"/>
    </location>
</feature>
<feature type="region of interest" description="Disordered" evidence="1">
    <location>
        <begin position="1197"/>
        <end position="1286"/>
    </location>
</feature>
<feature type="compositionally biased region" description="Basic residues" evidence="1">
    <location>
        <begin position="212"/>
        <end position="225"/>
    </location>
</feature>
<evidence type="ECO:0000313" key="3">
    <source>
        <dbReference type="Proteomes" id="UP001530293"/>
    </source>
</evidence>
<feature type="compositionally biased region" description="Basic and acidic residues" evidence="1">
    <location>
        <begin position="610"/>
        <end position="626"/>
    </location>
</feature>
<feature type="compositionally biased region" description="Polar residues" evidence="1">
    <location>
        <begin position="1275"/>
        <end position="1286"/>
    </location>
</feature>
<feature type="region of interest" description="Disordered" evidence="1">
    <location>
        <begin position="58"/>
        <end position="158"/>
    </location>
</feature>
<dbReference type="GO" id="GO:1990817">
    <property type="term" value="F:poly(A) RNA polymerase activity"/>
    <property type="evidence" value="ECO:0007669"/>
    <property type="project" value="UniProtKB-ARBA"/>
</dbReference>
<dbReference type="PANTHER" id="PTHR23092:SF15">
    <property type="entry name" value="INACTIVE NON-CANONICAL POLY(A) RNA POLYMERASE PROTEIN TRF4-2-RELATED"/>
    <property type="match status" value="1"/>
</dbReference>
<dbReference type="SUPFAM" id="SSF81301">
    <property type="entry name" value="Nucleotidyltransferase"/>
    <property type="match status" value="1"/>
</dbReference>
<dbReference type="SUPFAM" id="SSF81631">
    <property type="entry name" value="PAP/OAS1 substrate-binding domain"/>
    <property type="match status" value="1"/>
</dbReference>
<sequence>MRCVREQGEGTSINHSRLSTIRFRRFSRVSMSGQISLSTHDVGAASPTATHVQERTVLPPLSRSVSTEQCESKQCHPSSDIREGKSNDYRDVAVEGTAPPKQLKLPTTASATQQEASAQERHDAKGEDHTRNSHPPAAGRNEYHTNEKPDEGNNNNSAAAETRNTRIVTMNLWPNEVASVTAEMSTKADDSAPLTVELFADMESASSPSSPSKKKKKNKKKKKRKSIPEKSPSIQTKPSNSSEQVVQDSSSVHKEESITKQPETEPASGPETIALLTDNTGKDAPSMPYEAIPTRDTHAIHQSRSKSERSCGSKSSGRPDEYVTDAPLNTNSHKFDTSDNTEKKELTQSNESSSPTDKELPTQENHAYDPDDGAWETVEKPRCRRKKGPGGGGKKVETNTKSSSSHSNSNNSNGQNNDGTSVHNGRVRRTKRYNRDKNRNNNNNNNNQQSNSNNQQQNKFVKDVILHILDAVDVEVRANRTKSHGNNNLSHLSNGGHRRHQLNGDVESSAKLPAPSMVSNSSATSLRDVVLGTSTASSTQLSKNSLTAAQAKGAGGNSEQPSNGSSKVKPGMSYKSVIEPAAAVSKTPQPPQPQPQPPAPKPNAWAKPPSDIKLKQNDELKKKSEVKPVAVHTSSEKPGQTTRLVGSSVVDEGKEKLVSAISGNGETQHRHSVSTVDDDGSPPPLATLLGPGTSCSASSSVASSLEAPHSSANRFRHQSSANDTEDDVGYHLLNVCGQLSEEINTFMSRRALALDIRRKERNAVLNALGDTLAKIWPGQCRVEMYGSCATQLDLPSSDLDLVVCGLDDVVGEHMIPAPPLIDQSSHNLSSNNFAEQDESSQECVSISLTNRRGGQMPSSPTVNEQQIPVARSSSTGSFLHKVGEVEQLSPDSLASGYVVGGDRTGSVLFDSGENYMVSGVAYSPGRVSVENYSPDYESVSHGEVAAAEGDYSPGYSYHSQENIATDNYTMGYGGEDTNHMEGYGHEYQTNGQEFYYASPYSFVSTLSINAQRVLRLASELELQPWAVQVKAIPTATVPVVKMLADPSKLPGLVGTGGNWRMKQPTPISPDQISSPTQQGSVLPSSAHFFSPHPMMTQWRGADIMNGLQPVDITFEGPEHGGIGSTTYSARVVQDACEETGLAPESTPVVQVASVLKELLAQRRLNEPFSGGLSSYGLLLLLLAVLKDRKIIQEEMKKMEKQRQMVKNDESRPPQKERKPSHAAQKRSTLAGTQTDPVNPAGSASSPGADSSDKSSATPSTTSKPNTSSSWASIAKKSNASTARTDSLSTITKSTVGSASARTIVTKTVGEGNINNDSRRQENSDVCQGKSEKIISKKQSNTNVSKKGDLNVERKQIPAQGANPSGIDGPSVVISQVTSSSEGDSCKILRSSNGPQGSNDVLEVLCSGELTSGKLLMHFLLFYGQHFDARLTLIDINGTHNPQYGMVDFDRLSPFVPRPPGGTIDPITGMFSVDPIVVYDPLEGAVDHNVSKRCYCWNNVKWVFAQCYMTVSSIVENSDACTTRLESIKSNQNDVNETIKAWRREGKSSSNSKPKEEPEPILEHFLSF</sequence>
<dbReference type="Gene3D" id="1.10.1410.10">
    <property type="match status" value="2"/>
</dbReference>
<name>A0ABD3MTA6_9STRA</name>
<keyword evidence="3" id="KW-1185">Reference proteome</keyword>
<feature type="compositionally biased region" description="Basic and acidic residues" evidence="1">
    <location>
        <begin position="356"/>
        <end position="369"/>
    </location>
</feature>
<feature type="compositionally biased region" description="Low complexity" evidence="1">
    <location>
        <begin position="440"/>
        <end position="455"/>
    </location>
</feature>
<dbReference type="InterPro" id="IPR043519">
    <property type="entry name" value="NT_sf"/>
</dbReference>
<feature type="compositionally biased region" description="Polar residues" evidence="1">
    <location>
        <begin position="557"/>
        <end position="566"/>
    </location>
</feature>
<feature type="compositionally biased region" description="Basic and acidic residues" evidence="1">
    <location>
        <begin position="141"/>
        <end position="151"/>
    </location>
</feature>